<keyword evidence="2 6" id="KW-0548">Nucleotidyltransferase</keyword>
<gene>
    <name evidence="9" type="ORF">A0H76_2205</name>
</gene>
<proteinExistence type="inferred from homology"/>
<dbReference type="EMBL" id="LTAI01000560">
    <property type="protein sequence ID" value="ORD98606.1"/>
    <property type="molecule type" value="Genomic_DNA"/>
</dbReference>
<evidence type="ECO:0000256" key="4">
    <source>
        <dbReference type="ARBA" id="ARBA00022932"/>
    </source>
</evidence>
<keyword evidence="6" id="KW-0004">4Fe-4S</keyword>
<organism evidence="9 10">
    <name type="scientific">Hepatospora eriocheir</name>
    <dbReference type="NCBI Taxonomy" id="1081669"/>
    <lineage>
        <taxon>Eukaryota</taxon>
        <taxon>Fungi</taxon>
        <taxon>Fungi incertae sedis</taxon>
        <taxon>Microsporidia</taxon>
        <taxon>Hepatosporidae</taxon>
        <taxon>Hepatospora</taxon>
    </lineage>
</organism>
<comment type="cofactor">
    <cofactor evidence="6">
        <name>[4Fe-4S] cluster</name>
        <dbReference type="ChEBI" id="CHEBI:49883"/>
    </cofactor>
</comment>
<dbReference type="PANTHER" id="PTHR10670:SF0">
    <property type="entry name" value="DNA POLYMERASE EPSILON CATALYTIC SUBUNIT A"/>
    <property type="match status" value="1"/>
</dbReference>
<dbReference type="InterPro" id="IPR054475">
    <property type="entry name" value="Znf-DPOE"/>
</dbReference>
<keyword evidence="6" id="KW-0539">Nucleus</keyword>
<dbReference type="VEuPathDB" id="MicrosporidiaDB:A0H76_2205"/>
<name>A0A1X0QFP8_9MICR</name>
<comment type="similarity">
    <text evidence="6">Belongs to the DNA polymerase type-B family.</text>
</comment>
<evidence type="ECO:0000256" key="1">
    <source>
        <dbReference type="ARBA" id="ARBA00022679"/>
    </source>
</evidence>
<dbReference type="VEuPathDB" id="MicrosporidiaDB:HERIO_1797"/>
<keyword evidence="3 6" id="KW-0235">DNA replication</keyword>
<sequence length="580" mass="68798">MFKSEFKFLPNITEKFKMFKIEKKASELEMYVKDNLKTHFSVKGFYLLDDKLFELLLPVESYCSYLPFSIVTSIYNKPNTSYQVSFERLKSETLKLSSIHTINQKILVMASSDPNLSKIREVIKEKLVVDLDVPYVQATEYENVYQKDLHKKLHNKYVELRFLSNLTNCPLKNLINMESSNGIHTIIDFLFIKTLMNENVVPIKYNSKFTNIIYQKEYNKPYYYPTYCIQFNCVYSLILSIIDNNLSIDVNRKDFEVIQILLKDLIYKAFVEDCKGARLVLENFAEWVLKKSCYIPDQLRQYIISIHDKYITNLVKDLKSKQVKVISVSKNMVFVDSGQKTYDECIDYFKYIKEIVSQISGCEMLKLKPLKIMEKVAFIDSSLYFYVFEKEILSVTDAYNIPLEFFEMYFSDKMIDNEFVYSQVQKMTVESMKLMLRFLSYKRDIHGLASNCYKLMKTNEFEEENGYRHLLSVFCSYCKFENIIRKRCINCLKTIDKRVIELECINYLRYCYKQHFNGDRLCNRCDSYEVRKLKEYCSCGGKYVLKDFTEEINDLKAFVDTKRFDEEVSKVVEFIGNSDE</sequence>
<dbReference type="PANTHER" id="PTHR10670">
    <property type="entry name" value="DNA POLYMERASE EPSILON CATALYTIC SUBUNIT A"/>
    <property type="match status" value="1"/>
</dbReference>
<feature type="domain" description="DNA polymerase-epsilon zinc finger" evidence="8">
    <location>
        <begin position="519"/>
        <end position="547"/>
    </location>
</feature>
<evidence type="ECO:0000256" key="2">
    <source>
        <dbReference type="ARBA" id="ARBA00022695"/>
    </source>
</evidence>
<dbReference type="GO" id="GO:0008622">
    <property type="term" value="C:epsilon DNA polymerase complex"/>
    <property type="evidence" value="ECO:0007669"/>
    <property type="project" value="InterPro"/>
</dbReference>
<keyword evidence="6" id="KW-0408">Iron</keyword>
<dbReference type="InterPro" id="IPR029703">
    <property type="entry name" value="POL2"/>
</dbReference>
<dbReference type="GO" id="GO:0000278">
    <property type="term" value="P:mitotic cell cycle"/>
    <property type="evidence" value="ECO:0007669"/>
    <property type="project" value="TreeGrafter"/>
</dbReference>
<dbReference type="GO" id="GO:0008310">
    <property type="term" value="F:single-stranded DNA 3'-5' DNA exonuclease activity"/>
    <property type="evidence" value="ECO:0007669"/>
    <property type="project" value="TreeGrafter"/>
</dbReference>
<feature type="domain" description="DNA polymerase epsilon catalytic subunit A C-terminal" evidence="7">
    <location>
        <begin position="250"/>
        <end position="381"/>
    </location>
</feature>
<dbReference type="GO" id="GO:0006297">
    <property type="term" value="P:nucleotide-excision repair, DNA gap filling"/>
    <property type="evidence" value="ECO:0007669"/>
    <property type="project" value="TreeGrafter"/>
</dbReference>
<dbReference type="GO" id="GO:0008270">
    <property type="term" value="F:zinc ion binding"/>
    <property type="evidence" value="ECO:0007669"/>
    <property type="project" value="UniProtKB-KW"/>
</dbReference>
<keyword evidence="6" id="KW-0411">Iron-sulfur</keyword>
<keyword evidence="1 6" id="KW-0808">Transferase</keyword>
<evidence type="ECO:0000259" key="7">
    <source>
        <dbReference type="Pfam" id="PF08490"/>
    </source>
</evidence>
<evidence type="ECO:0000256" key="6">
    <source>
        <dbReference type="RuleBase" id="RU365029"/>
    </source>
</evidence>
<dbReference type="Pfam" id="PF22912">
    <property type="entry name" value="zf-DPOE"/>
    <property type="match status" value="1"/>
</dbReference>
<comment type="function">
    <text evidence="6">DNA polymerase II participates in chromosomal DNA replication.</text>
</comment>
<evidence type="ECO:0000313" key="9">
    <source>
        <dbReference type="EMBL" id="ORD98606.1"/>
    </source>
</evidence>
<comment type="caution">
    <text evidence="9">The sequence shown here is derived from an EMBL/GenBank/DDBJ whole genome shotgun (WGS) entry which is preliminary data.</text>
</comment>
<dbReference type="Proteomes" id="UP000192501">
    <property type="component" value="Unassembled WGS sequence"/>
</dbReference>
<keyword evidence="6" id="KW-0479">Metal-binding</keyword>
<dbReference type="GO" id="GO:0051539">
    <property type="term" value="F:4 iron, 4 sulfur cluster binding"/>
    <property type="evidence" value="ECO:0007669"/>
    <property type="project" value="UniProtKB-KW"/>
</dbReference>
<dbReference type="EC" id="2.7.7.7" evidence="6"/>
<dbReference type="GO" id="GO:0006272">
    <property type="term" value="P:leading strand elongation"/>
    <property type="evidence" value="ECO:0007669"/>
    <property type="project" value="TreeGrafter"/>
</dbReference>
<keyword evidence="4 6" id="KW-0239">DNA-directed DNA polymerase</keyword>
<evidence type="ECO:0000313" key="10">
    <source>
        <dbReference type="Proteomes" id="UP000192501"/>
    </source>
</evidence>
<keyword evidence="5 6" id="KW-0238">DNA-binding</keyword>
<dbReference type="GO" id="GO:0045004">
    <property type="term" value="P:DNA replication proofreading"/>
    <property type="evidence" value="ECO:0007669"/>
    <property type="project" value="TreeGrafter"/>
</dbReference>
<comment type="catalytic activity">
    <reaction evidence="6">
        <text>DNA(n) + a 2'-deoxyribonucleoside 5'-triphosphate = DNA(n+1) + diphosphate</text>
        <dbReference type="Rhea" id="RHEA:22508"/>
        <dbReference type="Rhea" id="RHEA-COMP:17339"/>
        <dbReference type="Rhea" id="RHEA-COMP:17340"/>
        <dbReference type="ChEBI" id="CHEBI:33019"/>
        <dbReference type="ChEBI" id="CHEBI:61560"/>
        <dbReference type="ChEBI" id="CHEBI:173112"/>
        <dbReference type="EC" id="2.7.7.7"/>
    </reaction>
</comment>
<reference evidence="9 10" key="1">
    <citation type="journal article" date="2017" name="Environ. Microbiol.">
        <title>Decay of the glycolytic pathway and adaptation to intranuclear parasitism within Enterocytozoonidae microsporidia.</title>
        <authorList>
            <person name="Wiredu Boakye D."/>
            <person name="Jaroenlak P."/>
            <person name="Prachumwat A."/>
            <person name="Williams T.A."/>
            <person name="Bateman K.S."/>
            <person name="Itsathitphaisarn O."/>
            <person name="Sritunyalucksana K."/>
            <person name="Paszkiewicz K.H."/>
            <person name="Moore K.A."/>
            <person name="Stentiford G.D."/>
            <person name="Williams B.A."/>
        </authorList>
    </citation>
    <scope>NUCLEOTIDE SEQUENCE [LARGE SCALE GENOMIC DNA]</scope>
    <source>
        <strain evidence="10">canceri</strain>
    </source>
</reference>
<keyword evidence="6" id="KW-0862">Zinc</keyword>
<keyword evidence="6" id="KW-0863">Zinc-finger</keyword>
<dbReference type="InterPro" id="IPR013697">
    <property type="entry name" value="DNA_pol_e_suA_C"/>
</dbReference>
<comment type="subcellular location">
    <subcellularLocation>
        <location evidence="6">Nucleus</location>
    </subcellularLocation>
</comment>
<dbReference type="GO" id="GO:0006287">
    <property type="term" value="P:base-excision repair, gap-filling"/>
    <property type="evidence" value="ECO:0007669"/>
    <property type="project" value="TreeGrafter"/>
</dbReference>
<dbReference type="Pfam" id="PF08490">
    <property type="entry name" value="DUF1744"/>
    <property type="match status" value="1"/>
</dbReference>
<dbReference type="AlphaFoldDB" id="A0A1X0QFP8"/>
<protein>
    <recommendedName>
        <fullName evidence="6">DNA polymerase epsilon catalytic subunit</fullName>
        <ecNumber evidence="6">2.7.7.7</ecNumber>
    </recommendedName>
</protein>
<dbReference type="GO" id="GO:0003887">
    <property type="term" value="F:DNA-directed DNA polymerase activity"/>
    <property type="evidence" value="ECO:0007669"/>
    <property type="project" value="UniProtKB-KW"/>
</dbReference>
<evidence type="ECO:0000259" key="8">
    <source>
        <dbReference type="Pfam" id="PF22912"/>
    </source>
</evidence>
<evidence type="ECO:0000256" key="5">
    <source>
        <dbReference type="ARBA" id="ARBA00023125"/>
    </source>
</evidence>
<evidence type="ECO:0000256" key="3">
    <source>
        <dbReference type="ARBA" id="ARBA00022705"/>
    </source>
</evidence>
<dbReference type="GO" id="GO:0003677">
    <property type="term" value="F:DNA binding"/>
    <property type="evidence" value="ECO:0007669"/>
    <property type="project" value="UniProtKB-KW"/>
</dbReference>
<accession>A0A1X0QFP8</accession>